<evidence type="ECO:0000256" key="1">
    <source>
        <dbReference type="ARBA" id="ARBA00001585"/>
    </source>
</evidence>
<feature type="chain" id="PRO_5038821678" description="prolyl aminopeptidase" evidence="10">
    <location>
        <begin position="27"/>
        <end position="406"/>
    </location>
</feature>
<evidence type="ECO:0000256" key="8">
    <source>
        <dbReference type="ARBA" id="ARBA00022801"/>
    </source>
</evidence>
<dbReference type="SUPFAM" id="SSF53474">
    <property type="entry name" value="alpha/beta-Hydrolases"/>
    <property type="match status" value="1"/>
</dbReference>
<dbReference type="Proteomes" id="UP000321805">
    <property type="component" value="Chromosome"/>
</dbReference>
<dbReference type="OrthoDB" id="9796770at2"/>
<keyword evidence="7" id="KW-0645">Protease</keyword>
<evidence type="ECO:0000256" key="9">
    <source>
        <dbReference type="ARBA" id="ARBA00029605"/>
    </source>
</evidence>
<evidence type="ECO:0000313" key="13">
    <source>
        <dbReference type="Proteomes" id="UP000321805"/>
    </source>
</evidence>
<dbReference type="GO" id="GO:0005737">
    <property type="term" value="C:cytoplasm"/>
    <property type="evidence" value="ECO:0007669"/>
    <property type="project" value="UniProtKB-SubCell"/>
</dbReference>
<evidence type="ECO:0000256" key="10">
    <source>
        <dbReference type="SAM" id="SignalP"/>
    </source>
</evidence>
<comment type="subcellular location">
    <subcellularLocation>
        <location evidence="2">Cytoplasm</location>
    </subcellularLocation>
</comment>
<keyword evidence="10" id="KW-0732">Signal</keyword>
<evidence type="ECO:0000256" key="7">
    <source>
        <dbReference type="ARBA" id="ARBA00022670"/>
    </source>
</evidence>
<evidence type="ECO:0000259" key="11">
    <source>
        <dbReference type="Pfam" id="PF00561"/>
    </source>
</evidence>
<dbReference type="RefSeq" id="WP_146919361.1">
    <property type="nucleotide sequence ID" value="NZ_CP042430.1"/>
</dbReference>
<evidence type="ECO:0000313" key="12">
    <source>
        <dbReference type="EMBL" id="QEC48145.1"/>
    </source>
</evidence>
<keyword evidence="6" id="KW-0963">Cytoplasm</keyword>
<protein>
    <recommendedName>
        <fullName evidence="4">prolyl aminopeptidase</fullName>
        <ecNumber evidence="4">3.4.11.5</ecNumber>
    </recommendedName>
    <alternativeName>
        <fullName evidence="9">Prolyl aminopeptidase</fullName>
    </alternativeName>
</protein>
<organism evidence="12 13">
    <name type="scientific">Baekduia soli</name>
    <dbReference type="NCBI Taxonomy" id="496014"/>
    <lineage>
        <taxon>Bacteria</taxon>
        <taxon>Bacillati</taxon>
        <taxon>Actinomycetota</taxon>
        <taxon>Thermoleophilia</taxon>
        <taxon>Solirubrobacterales</taxon>
        <taxon>Baekduiaceae</taxon>
        <taxon>Baekduia</taxon>
    </lineage>
</organism>
<accession>A0A5B8U5I7</accession>
<keyword evidence="13" id="KW-1185">Reference proteome</keyword>
<evidence type="ECO:0000256" key="2">
    <source>
        <dbReference type="ARBA" id="ARBA00004496"/>
    </source>
</evidence>
<name>A0A5B8U5I7_9ACTN</name>
<dbReference type="EC" id="3.4.11.5" evidence="4"/>
<dbReference type="GO" id="GO:0004177">
    <property type="term" value="F:aminopeptidase activity"/>
    <property type="evidence" value="ECO:0007669"/>
    <property type="project" value="UniProtKB-KW"/>
</dbReference>
<dbReference type="PANTHER" id="PTHR43722:SF1">
    <property type="entry name" value="PROLINE IMINOPEPTIDASE"/>
    <property type="match status" value="1"/>
</dbReference>
<sequence length="406" mass="41784">MDPPATTLRRARRTAALLLAAAGAVAGCGGGGGAPAPTATSAGARPSRPVLQAPAPRLRPAACPALRGFDCSRLRVSLHRRGPRAGDPRHLTLAVAVQRVARAPHGDLVLLTGGPGQPGRPFAPRMAQRLGTARAGYRLVMLDQRGTGAGALRCPELQVAAGTSDLAVAPRAAVAACGRALGVRRDAFATADTVDDLEVLRVALGARRLVLGGVSYGTLVAERYALAHPDRVRGLVLDSVIPQEGAELLERVPLRATARVLRAVCAARTRPCRSDPAADLAAVVARRPALGPPILDALTELSVGVPRLGRVPALLHAALAGDTAPLRRLLAAVRREEAAPAGVLSQGLHAATLCADSPAPWGSPAATPAQRARALARVRATLARAQTAPFPPSTALGQGLLQTCRW</sequence>
<gene>
    <name evidence="12" type="ORF">FSW04_11585</name>
</gene>
<keyword evidence="8 12" id="KW-0378">Hydrolase</keyword>
<dbReference type="InterPro" id="IPR002410">
    <property type="entry name" value="Peptidase_S33"/>
</dbReference>
<evidence type="ECO:0000256" key="3">
    <source>
        <dbReference type="ARBA" id="ARBA00010088"/>
    </source>
</evidence>
<proteinExistence type="inferred from homology"/>
<dbReference type="InterPro" id="IPR000073">
    <property type="entry name" value="AB_hydrolase_1"/>
</dbReference>
<dbReference type="InterPro" id="IPR029058">
    <property type="entry name" value="AB_hydrolase_fold"/>
</dbReference>
<evidence type="ECO:0000256" key="5">
    <source>
        <dbReference type="ARBA" id="ARBA00022438"/>
    </source>
</evidence>
<dbReference type="InterPro" id="IPR005944">
    <property type="entry name" value="Pro_iminopeptidase"/>
</dbReference>
<evidence type="ECO:0000256" key="6">
    <source>
        <dbReference type="ARBA" id="ARBA00022490"/>
    </source>
</evidence>
<comment type="similarity">
    <text evidence="3">Belongs to the peptidase S33 family.</text>
</comment>
<dbReference type="PANTHER" id="PTHR43722">
    <property type="entry name" value="PROLINE IMINOPEPTIDASE"/>
    <property type="match status" value="1"/>
</dbReference>
<comment type="catalytic activity">
    <reaction evidence="1">
        <text>Release of N-terminal proline from a peptide.</text>
        <dbReference type="EC" id="3.4.11.5"/>
    </reaction>
</comment>
<dbReference type="EMBL" id="CP042430">
    <property type="protein sequence ID" value="QEC48145.1"/>
    <property type="molecule type" value="Genomic_DNA"/>
</dbReference>
<feature type="domain" description="AB hydrolase-1" evidence="11">
    <location>
        <begin position="108"/>
        <end position="242"/>
    </location>
</feature>
<keyword evidence="5" id="KW-0031">Aminopeptidase</keyword>
<dbReference type="Gene3D" id="3.40.50.1820">
    <property type="entry name" value="alpha/beta hydrolase"/>
    <property type="match status" value="1"/>
</dbReference>
<dbReference type="Pfam" id="PF00561">
    <property type="entry name" value="Abhydrolase_1"/>
    <property type="match status" value="1"/>
</dbReference>
<dbReference type="KEGG" id="bsol:FSW04_11585"/>
<dbReference type="PRINTS" id="PR00793">
    <property type="entry name" value="PROAMNOPTASE"/>
</dbReference>
<dbReference type="GO" id="GO:0006508">
    <property type="term" value="P:proteolysis"/>
    <property type="evidence" value="ECO:0007669"/>
    <property type="project" value="UniProtKB-KW"/>
</dbReference>
<feature type="signal peptide" evidence="10">
    <location>
        <begin position="1"/>
        <end position="26"/>
    </location>
</feature>
<dbReference type="AlphaFoldDB" id="A0A5B8U5I7"/>
<reference evidence="12 13" key="1">
    <citation type="journal article" date="2018" name="J. Microbiol.">
        <title>Baekduia soli gen. nov., sp. nov., a novel bacterium isolated from the soil of Baekdu Mountain and proposal of a novel family name, Baekduiaceae fam. nov.</title>
        <authorList>
            <person name="An D.S."/>
            <person name="Siddiqi M.Z."/>
            <person name="Kim K.H."/>
            <person name="Yu H.S."/>
            <person name="Im W.T."/>
        </authorList>
    </citation>
    <scope>NUCLEOTIDE SEQUENCE [LARGE SCALE GENOMIC DNA]</scope>
    <source>
        <strain evidence="12 13">BR7-21</strain>
    </source>
</reference>
<evidence type="ECO:0000256" key="4">
    <source>
        <dbReference type="ARBA" id="ARBA00012568"/>
    </source>
</evidence>